<reference evidence="1 2" key="1">
    <citation type="journal article" date="2018" name="Sci. Rep.">
        <title>Comparative analysis of the Pocillopora damicornis genome highlights role of immune system in coral evolution.</title>
        <authorList>
            <person name="Cunning R."/>
            <person name="Bay R.A."/>
            <person name="Gillette P."/>
            <person name="Baker A.C."/>
            <person name="Traylor-Knowles N."/>
        </authorList>
    </citation>
    <scope>NUCLEOTIDE SEQUENCE [LARGE SCALE GENOMIC DNA]</scope>
    <source>
        <strain evidence="1">RSMAS</strain>
        <tissue evidence="1">Whole animal</tissue>
    </source>
</reference>
<dbReference type="Proteomes" id="UP000275408">
    <property type="component" value="Unassembled WGS sequence"/>
</dbReference>
<protein>
    <submittedName>
        <fullName evidence="1">Uncharacterized protein</fullName>
    </submittedName>
</protein>
<accession>A0A3M6TK44</accession>
<gene>
    <name evidence="1" type="ORF">pdam_00025261</name>
</gene>
<comment type="caution">
    <text evidence="1">The sequence shown here is derived from an EMBL/GenBank/DDBJ whole genome shotgun (WGS) entry which is preliminary data.</text>
</comment>
<dbReference type="OrthoDB" id="5963714at2759"/>
<organism evidence="1 2">
    <name type="scientific">Pocillopora damicornis</name>
    <name type="common">Cauliflower coral</name>
    <name type="synonym">Millepora damicornis</name>
    <dbReference type="NCBI Taxonomy" id="46731"/>
    <lineage>
        <taxon>Eukaryota</taxon>
        <taxon>Metazoa</taxon>
        <taxon>Cnidaria</taxon>
        <taxon>Anthozoa</taxon>
        <taxon>Hexacorallia</taxon>
        <taxon>Scleractinia</taxon>
        <taxon>Astrocoeniina</taxon>
        <taxon>Pocilloporidae</taxon>
        <taxon>Pocillopora</taxon>
    </lineage>
</organism>
<evidence type="ECO:0000313" key="1">
    <source>
        <dbReference type="EMBL" id="RMX41716.1"/>
    </source>
</evidence>
<name>A0A3M6TK44_POCDA</name>
<evidence type="ECO:0000313" key="2">
    <source>
        <dbReference type="Proteomes" id="UP000275408"/>
    </source>
</evidence>
<dbReference type="Gene3D" id="1.25.40.10">
    <property type="entry name" value="Tetratricopeptide repeat domain"/>
    <property type="match status" value="1"/>
</dbReference>
<keyword evidence="2" id="KW-1185">Reference proteome</keyword>
<dbReference type="SUPFAM" id="SSF48452">
    <property type="entry name" value="TPR-like"/>
    <property type="match status" value="1"/>
</dbReference>
<proteinExistence type="predicted"/>
<sequence length="174" mass="20176">MDSIKEAISAISIGIAVAEFLRKTGRVLQAIEVYRECLIILHSQAQAIDSSLANFTFRAIYKKIICAYVYIEDYTSTEKYIRELLLYLDYNDTAEKGWLHLHLAEILQVQSKFMEAWKFYESAINIMTTIGNTHGQALCYSKLGLMCVHWPTFLTPAIKISLMWPRCWRAWLPR</sequence>
<dbReference type="EMBL" id="RCHS01003455">
    <property type="protein sequence ID" value="RMX41716.1"/>
    <property type="molecule type" value="Genomic_DNA"/>
</dbReference>
<dbReference type="InterPro" id="IPR011990">
    <property type="entry name" value="TPR-like_helical_dom_sf"/>
</dbReference>
<dbReference type="AlphaFoldDB" id="A0A3M6TK44"/>